<evidence type="ECO:0000313" key="3">
    <source>
        <dbReference type="Proteomes" id="UP000053557"/>
    </source>
</evidence>
<dbReference type="PANTHER" id="PTHR43032:SF4">
    <property type="entry name" value="OXIDOREDUCTASE MOLYBDOPTERIN-BINDING DOMAIN-CONTAINING PROTEIN"/>
    <property type="match status" value="1"/>
</dbReference>
<dbReference type="PANTHER" id="PTHR43032">
    <property type="entry name" value="PROTEIN-METHIONINE-SULFOXIDE REDUCTASE"/>
    <property type="match status" value="1"/>
</dbReference>
<dbReference type="SUPFAM" id="SSF56524">
    <property type="entry name" value="Oxidoreductase molybdopterin-binding domain"/>
    <property type="match status" value="1"/>
</dbReference>
<dbReference type="Gene3D" id="3.90.420.10">
    <property type="entry name" value="Oxidoreductase, molybdopterin-binding domain"/>
    <property type="match status" value="1"/>
</dbReference>
<dbReference type="Pfam" id="PF00174">
    <property type="entry name" value="Oxidored_molyb"/>
    <property type="match status" value="1"/>
</dbReference>
<gene>
    <name evidence="2" type="ORF">ATW55_07435</name>
</gene>
<dbReference type="InterPro" id="IPR000572">
    <property type="entry name" value="OxRdtase_Mopterin-bd_dom"/>
</dbReference>
<sequence>MENRKSLERPRLPDGQYVTTKWPVLHAGTVPRVDLETWDLRLFGEVEHDARLRFDEVLELPRVTYKCDIHCVTTWSRYDNVWEGIPFTEILERVKPKRHARFVTAHCEQGFTTNLPIEELTKPGVMLALKHDGEPLTPEHGYPLRLMVPHLYFWKSAKWLRGLEFMKEDRAGFWEERGYHMLGDPWVNDEQNPDGQRFRDDPQWFGNEDPVALKQWRASVEQKRREVGSI</sequence>
<dbReference type="OrthoDB" id="9778777at2"/>
<evidence type="ECO:0000313" key="2">
    <source>
        <dbReference type="EMBL" id="KUO96654.1"/>
    </source>
</evidence>
<protein>
    <submittedName>
        <fullName evidence="2">Oxidoreductase</fullName>
    </submittedName>
</protein>
<feature type="domain" description="Oxidoreductase molybdopterin-binding" evidence="1">
    <location>
        <begin position="28"/>
        <end position="174"/>
    </location>
</feature>
<dbReference type="Proteomes" id="UP000053557">
    <property type="component" value="Unassembled WGS sequence"/>
</dbReference>
<dbReference type="RefSeq" id="WP_067712183.1">
    <property type="nucleotide sequence ID" value="NZ_LPVJ01000009.1"/>
</dbReference>
<dbReference type="CDD" id="cd02109">
    <property type="entry name" value="arch_bact_SO_family_Moco"/>
    <property type="match status" value="1"/>
</dbReference>
<dbReference type="EMBL" id="LPVJ01000009">
    <property type="protein sequence ID" value="KUO96654.1"/>
    <property type="molecule type" value="Genomic_DNA"/>
</dbReference>
<organism evidence="2 3">
    <name type="scientific">Ferroacidibacillus organovorans</name>
    <dbReference type="NCBI Taxonomy" id="1765683"/>
    <lineage>
        <taxon>Bacteria</taxon>
        <taxon>Bacillati</taxon>
        <taxon>Bacillota</taxon>
        <taxon>Bacilli</taxon>
        <taxon>Bacillales</taxon>
        <taxon>Alicyclobacillaceae</taxon>
        <taxon>Ferroacidibacillus</taxon>
    </lineage>
</organism>
<comment type="caution">
    <text evidence="2">The sequence shown here is derived from an EMBL/GenBank/DDBJ whole genome shotgun (WGS) entry which is preliminary data.</text>
</comment>
<name>A0A101XSC9_9BACL</name>
<dbReference type="InterPro" id="IPR036374">
    <property type="entry name" value="OxRdtase_Mopterin-bd_sf"/>
</dbReference>
<keyword evidence="3" id="KW-1185">Reference proteome</keyword>
<dbReference type="AlphaFoldDB" id="A0A101XSC9"/>
<reference evidence="2 3" key="1">
    <citation type="submission" date="2015-12" db="EMBL/GenBank/DDBJ databases">
        <title>Draft genome sequence of Acidibacillus ferrooxidans ITV001, isolated from a chalcopyrite acid mine drainage site in Brazil.</title>
        <authorList>
            <person name="Dall'Agnol H."/>
            <person name="Nancucheo I."/>
            <person name="Johnson B."/>
            <person name="Oliveira R."/>
            <person name="Leite L."/>
            <person name="Pylro V."/>
            <person name="Nunes G.L."/>
            <person name="Tzotzos G."/>
            <person name="Fernandes G.R."/>
            <person name="Dutra J."/>
            <person name="Orellana S.C."/>
            <person name="Oliveira G."/>
        </authorList>
    </citation>
    <scope>NUCLEOTIDE SEQUENCE [LARGE SCALE GENOMIC DNA]</scope>
    <source>
        <strain evidence="3">ITV01</strain>
    </source>
</reference>
<proteinExistence type="predicted"/>
<accession>A0A101XSC9</accession>
<evidence type="ECO:0000259" key="1">
    <source>
        <dbReference type="Pfam" id="PF00174"/>
    </source>
</evidence>